<evidence type="ECO:0000313" key="12">
    <source>
        <dbReference type="EMBL" id="QDU85389.1"/>
    </source>
</evidence>
<evidence type="ECO:0000313" key="13">
    <source>
        <dbReference type="Proteomes" id="UP000319342"/>
    </source>
</evidence>
<evidence type="ECO:0000256" key="4">
    <source>
        <dbReference type="ARBA" id="ARBA00022989"/>
    </source>
</evidence>
<keyword evidence="3" id="KW-0677">Repeat</keyword>
<evidence type="ECO:0000256" key="7">
    <source>
        <dbReference type="PROSITE-ProRule" id="PRU00703"/>
    </source>
</evidence>
<keyword evidence="13" id="KW-1185">Reference proteome</keyword>
<reference evidence="12 13" key="1">
    <citation type="submission" date="2019-02" db="EMBL/GenBank/DDBJ databases">
        <title>Deep-cultivation of Planctomycetes and their phenomic and genomic characterization uncovers novel biology.</title>
        <authorList>
            <person name="Wiegand S."/>
            <person name="Jogler M."/>
            <person name="Boedeker C."/>
            <person name="Pinto D."/>
            <person name="Vollmers J."/>
            <person name="Rivas-Marin E."/>
            <person name="Kohn T."/>
            <person name="Peeters S.H."/>
            <person name="Heuer A."/>
            <person name="Rast P."/>
            <person name="Oberbeckmann S."/>
            <person name="Bunk B."/>
            <person name="Jeske O."/>
            <person name="Meyerdierks A."/>
            <person name="Storesund J.E."/>
            <person name="Kallscheuer N."/>
            <person name="Luecker S."/>
            <person name="Lage O.M."/>
            <person name="Pohl T."/>
            <person name="Merkel B.J."/>
            <person name="Hornburger P."/>
            <person name="Mueller R.-W."/>
            <person name="Bruemmer F."/>
            <person name="Labrenz M."/>
            <person name="Spormann A.M."/>
            <person name="Op den Camp H."/>
            <person name="Overmann J."/>
            <person name="Amann R."/>
            <person name="Jetten M.S.M."/>
            <person name="Mascher T."/>
            <person name="Medema M.H."/>
            <person name="Devos D.P."/>
            <person name="Kaster A.-K."/>
            <person name="Ovreas L."/>
            <person name="Rohde M."/>
            <person name="Galperin M.Y."/>
            <person name="Jogler C."/>
        </authorList>
    </citation>
    <scope>NUCLEOTIDE SEQUENCE [LARGE SCALE GENOMIC DNA]</scope>
    <source>
        <strain evidence="12 13">Pla163</strain>
    </source>
</reference>
<accession>A0A518D1S0</accession>
<dbReference type="RefSeq" id="WP_419185879.1">
    <property type="nucleotide sequence ID" value="NZ_CP036290.1"/>
</dbReference>
<dbReference type="Pfam" id="PF01595">
    <property type="entry name" value="CNNM"/>
    <property type="match status" value="1"/>
</dbReference>
<evidence type="ECO:0000256" key="3">
    <source>
        <dbReference type="ARBA" id="ARBA00022737"/>
    </source>
</evidence>
<keyword evidence="6 8" id="KW-0472">Membrane</keyword>
<gene>
    <name evidence="12" type="primary">corC_2</name>
    <name evidence="12" type="ORF">Pla163_25180</name>
</gene>
<protein>
    <submittedName>
        <fullName evidence="12">Magnesium and cobalt efflux protein CorC</fullName>
    </submittedName>
</protein>
<comment type="subcellular location">
    <subcellularLocation>
        <location evidence="1">Membrane</location>
        <topology evidence="1">Multi-pass membrane protein</topology>
    </subcellularLocation>
</comment>
<dbReference type="SUPFAM" id="SSF54631">
    <property type="entry name" value="CBS-domain pair"/>
    <property type="match status" value="1"/>
</dbReference>
<dbReference type="InterPro" id="IPR000644">
    <property type="entry name" value="CBS_dom"/>
</dbReference>
<evidence type="ECO:0000256" key="9">
    <source>
        <dbReference type="SAM" id="Phobius"/>
    </source>
</evidence>
<evidence type="ECO:0000256" key="1">
    <source>
        <dbReference type="ARBA" id="ARBA00004141"/>
    </source>
</evidence>
<evidence type="ECO:0000256" key="8">
    <source>
        <dbReference type="PROSITE-ProRule" id="PRU01193"/>
    </source>
</evidence>
<evidence type="ECO:0000256" key="6">
    <source>
        <dbReference type="ARBA" id="ARBA00023136"/>
    </source>
</evidence>
<dbReference type="AlphaFoldDB" id="A0A518D1S0"/>
<dbReference type="InterPro" id="IPR044751">
    <property type="entry name" value="Ion_transp-like_CBS"/>
</dbReference>
<dbReference type="InterPro" id="IPR036318">
    <property type="entry name" value="FAD-bd_PCMH-like_sf"/>
</dbReference>
<feature type="domain" description="CNNM transmembrane" evidence="11">
    <location>
        <begin position="1"/>
        <end position="178"/>
    </location>
</feature>
<dbReference type="GO" id="GO:0050660">
    <property type="term" value="F:flavin adenine dinucleotide binding"/>
    <property type="evidence" value="ECO:0007669"/>
    <property type="project" value="InterPro"/>
</dbReference>
<dbReference type="SMART" id="SM01091">
    <property type="entry name" value="CorC_HlyC"/>
    <property type="match status" value="1"/>
</dbReference>
<keyword evidence="4 8" id="KW-1133">Transmembrane helix</keyword>
<feature type="domain" description="CBS" evidence="10">
    <location>
        <begin position="194"/>
        <end position="254"/>
    </location>
</feature>
<keyword evidence="2 8" id="KW-0812">Transmembrane</keyword>
<dbReference type="PANTHER" id="PTHR22777:SF17">
    <property type="entry name" value="UPF0053 PROTEIN SLL0260"/>
    <property type="match status" value="1"/>
</dbReference>
<dbReference type="SUPFAM" id="SSF56176">
    <property type="entry name" value="FAD-binding/transporter-associated domain-like"/>
    <property type="match status" value="1"/>
</dbReference>
<evidence type="ECO:0000259" key="10">
    <source>
        <dbReference type="PROSITE" id="PS51371"/>
    </source>
</evidence>
<feature type="transmembrane region" description="Helical" evidence="9">
    <location>
        <begin position="52"/>
        <end position="71"/>
    </location>
</feature>
<dbReference type="EMBL" id="CP036290">
    <property type="protein sequence ID" value="QDU85389.1"/>
    <property type="molecule type" value="Genomic_DNA"/>
</dbReference>
<name>A0A518D1S0_9BACT</name>
<evidence type="ECO:0000259" key="11">
    <source>
        <dbReference type="PROSITE" id="PS51846"/>
    </source>
</evidence>
<dbReference type="PANTHER" id="PTHR22777">
    <property type="entry name" value="HEMOLYSIN-RELATED"/>
    <property type="match status" value="1"/>
</dbReference>
<dbReference type="Pfam" id="PF03471">
    <property type="entry name" value="CorC_HlyC"/>
    <property type="match status" value="1"/>
</dbReference>
<dbReference type="Proteomes" id="UP000319342">
    <property type="component" value="Chromosome"/>
</dbReference>
<dbReference type="Gene3D" id="3.10.580.10">
    <property type="entry name" value="CBS-domain"/>
    <property type="match status" value="1"/>
</dbReference>
<dbReference type="PROSITE" id="PS51846">
    <property type="entry name" value="CNNM"/>
    <property type="match status" value="1"/>
</dbReference>
<dbReference type="Gene3D" id="3.30.465.10">
    <property type="match status" value="1"/>
</dbReference>
<dbReference type="InterPro" id="IPR005170">
    <property type="entry name" value="Transptr-assoc_dom"/>
</dbReference>
<dbReference type="GO" id="GO:0005886">
    <property type="term" value="C:plasma membrane"/>
    <property type="evidence" value="ECO:0007669"/>
    <property type="project" value="TreeGrafter"/>
</dbReference>
<dbReference type="PROSITE" id="PS51371">
    <property type="entry name" value="CBS"/>
    <property type="match status" value="1"/>
</dbReference>
<dbReference type="InterPro" id="IPR002550">
    <property type="entry name" value="CNNM"/>
</dbReference>
<dbReference type="CDD" id="cd04590">
    <property type="entry name" value="CBS_pair_CorC_HlyC_assoc"/>
    <property type="match status" value="1"/>
</dbReference>
<dbReference type="Pfam" id="PF00571">
    <property type="entry name" value="CBS"/>
    <property type="match status" value="1"/>
</dbReference>
<evidence type="ECO:0000256" key="5">
    <source>
        <dbReference type="ARBA" id="ARBA00023122"/>
    </source>
</evidence>
<dbReference type="InterPro" id="IPR016169">
    <property type="entry name" value="FAD-bd_PCMH_sub2"/>
</dbReference>
<evidence type="ECO:0000256" key="2">
    <source>
        <dbReference type="ARBA" id="ARBA00022692"/>
    </source>
</evidence>
<organism evidence="12 13">
    <name type="scientific">Rohdeia mirabilis</name>
    <dbReference type="NCBI Taxonomy" id="2528008"/>
    <lineage>
        <taxon>Bacteria</taxon>
        <taxon>Pseudomonadati</taxon>
        <taxon>Planctomycetota</taxon>
        <taxon>Planctomycetia</taxon>
        <taxon>Planctomycetia incertae sedis</taxon>
        <taxon>Rohdeia</taxon>
    </lineage>
</organism>
<keyword evidence="5 7" id="KW-0129">CBS domain</keyword>
<sequence>MTDLWLYVVLGLLVLCSGTVSASETALFGLSQRERKQAGEAVNRLLAHPRDLLVSVLFVNLVVNILFFSFADRLTSGGGLHPVLGVVVVLIPLLLFGEVLPKTLGLRAPLPIARAVAPVMRLVVRAVWPVRMVLGRALEFLASLAGTRDERRVTPEELSLVLGRTGASGHLDMVEADLLSEVVELKTIRVREIMTPRVDALWLARDGSDRETVVAQALRERVAWLPVVDDGPDAVVGMVKLRDLLREPDRAVAELVMPVVYVPEVASALDLLRLLRGAGTSEAVCIDEWGGSAGVVTIEEVFEEIVGDLRAEGESRDVYRIVPLGERTFRVPGHFSVRDWNEYFGQRVLPVEFETVGGLVMALLGRVPRVGDEVKVGALTLEVDEVRSRRVIAIDVRVDGGDGDGRASGGNG</sequence>
<feature type="transmembrane region" description="Helical" evidence="9">
    <location>
        <begin position="83"/>
        <end position="100"/>
    </location>
</feature>
<proteinExistence type="predicted"/>
<dbReference type="InterPro" id="IPR046342">
    <property type="entry name" value="CBS_dom_sf"/>
</dbReference>